<keyword evidence="7" id="KW-1185">Reference proteome</keyword>
<proteinExistence type="inferred from homology"/>
<keyword evidence="5" id="KW-0472">Membrane</keyword>
<protein>
    <recommendedName>
        <fullName evidence="8">Glycosyl hydrolase family 32 N-terminal domain-containing protein</fullName>
    </recommendedName>
</protein>
<organism evidence="6 7">
    <name type="scientific">Chara braunii</name>
    <name type="common">Braun's stonewort</name>
    <dbReference type="NCBI Taxonomy" id="69332"/>
    <lineage>
        <taxon>Eukaryota</taxon>
        <taxon>Viridiplantae</taxon>
        <taxon>Streptophyta</taxon>
        <taxon>Charophyceae</taxon>
        <taxon>Charales</taxon>
        <taxon>Characeae</taxon>
        <taxon>Chara</taxon>
    </lineage>
</organism>
<dbReference type="STRING" id="69332.A0A388LM10"/>
<comment type="similarity">
    <text evidence="1">Belongs to the glycosyl hydrolase 43 family.</text>
</comment>
<dbReference type="InterPro" id="IPR006710">
    <property type="entry name" value="Glyco_hydro_43"/>
</dbReference>
<dbReference type="Gramene" id="GBG83273">
    <property type="protein sequence ID" value="GBG83273"/>
    <property type="gene ID" value="CBR_g36888"/>
</dbReference>
<name>A0A388LM10_CHABU</name>
<feature type="region of interest" description="Disordered" evidence="4">
    <location>
        <begin position="73"/>
        <end position="122"/>
    </location>
</feature>
<evidence type="ECO:0000256" key="1">
    <source>
        <dbReference type="ARBA" id="ARBA00009865"/>
    </source>
</evidence>
<keyword evidence="5" id="KW-1133">Transmembrane helix</keyword>
<evidence type="ECO:0000256" key="4">
    <source>
        <dbReference type="SAM" id="MobiDB-lite"/>
    </source>
</evidence>
<feature type="region of interest" description="Disordered" evidence="4">
    <location>
        <begin position="469"/>
        <end position="536"/>
    </location>
</feature>
<evidence type="ECO:0008006" key="8">
    <source>
        <dbReference type="Google" id="ProtNLM"/>
    </source>
</evidence>
<feature type="compositionally biased region" description="Low complexity" evidence="4">
    <location>
        <begin position="88"/>
        <end position="99"/>
    </location>
</feature>
<dbReference type="GO" id="GO:0005975">
    <property type="term" value="P:carbohydrate metabolic process"/>
    <property type="evidence" value="ECO:0007669"/>
    <property type="project" value="InterPro"/>
</dbReference>
<dbReference type="Proteomes" id="UP000265515">
    <property type="component" value="Unassembled WGS sequence"/>
</dbReference>
<feature type="transmembrane region" description="Helical" evidence="5">
    <location>
        <begin position="15"/>
        <end position="33"/>
    </location>
</feature>
<feature type="compositionally biased region" description="Gly residues" evidence="4">
    <location>
        <begin position="109"/>
        <end position="119"/>
    </location>
</feature>
<dbReference type="GO" id="GO:0004553">
    <property type="term" value="F:hydrolase activity, hydrolyzing O-glycosyl compounds"/>
    <property type="evidence" value="ECO:0007669"/>
    <property type="project" value="InterPro"/>
</dbReference>
<keyword evidence="2" id="KW-0378">Hydrolase</keyword>
<dbReference type="PANTHER" id="PTHR22925:SF3">
    <property type="entry name" value="GLYCOSYL HYDROLASE FAMILY PROTEIN 43"/>
    <property type="match status" value="1"/>
</dbReference>
<dbReference type="InterPro" id="IPR023296">
    <property type="entry name" value="Glyco_hydro_beta-prop_sf"/>
</dbReference>
<evidence type="ECO:0000256" key="5">
    <source>
        <dbReference type="SAM" id="Phobius"/>
    </source>
</evidence>
<evidence type="ECO:0000256" key="2">
    <source>
        <dbReference type="ARBA" id="ARBA00022801"/>
    </source>
</evidence>
<dbReference type="EMBL" id="BFEA01000434">
    <property type="protein sequence ID" value="GBG83273.1"/>
    <property type="molecule type" value="Genomic_DNA"/>
</dbReference>
<comment type="caution">
    <text evidence="6">The sequence shown here is derived from an EMBL/GenBank/DDBJ whole genome shotgun (WGS) entry which is preliminary data.</text>
</comment>
<dbReference type="PANTHER" id="PTHR22925">
    <property type="entry name" value="GLYCOSYL HYDROLASE 43 FAMILY MEMBER"/>
    <property type="match status" value="1"/>
</dbReference>
<feature type="compositionally biased region" description="Acidic residues" evidence="4">
    <location>
        <begin position="606"/>
        <end position="618"/>
    </location>
</feature>
<dbReference type="Pfam" id="PF04616">
    <property type="entry name" value="Glyco_hydro_43"/>
    <property type="match status" value="1"/>
</dbReference>
<accession>A0A388LM10</accession>
<keyword evidence="3" id="KW-0326">Glycosidase</keyword>
<evidence type="ECO:0000313" key="6">
    <source>
        <dbReference type="EMBL" id="GBG83273.1"/>
    </source>
</evidence>
<feature type="region of interest" description="Disordered" evidence="4">
    <location>
        <begin position="579"/>
        <end position="618"/>
    </location>
</feature>
<keyword evidence="5" id="KW-0812">Transmembrane</keyword>
<dbReference type="OrthoDB" id="9970295at2759"/>
<dbReference type="SUPFAM" id="SSF75005">
    <property type="entry name" value="Arabinanase/levansucrase/invertase"/>
    <property type="match status" value="1"/>
</dbReference>
<gene>
    <name evidence="6" type="ORF">CBR_g36888</name>
</gene>
<evidence type="ECO:0000256" key="3">
    <source>
        <dbReference type="ARBA" id="ARBA00023295"/>
    </source>
</evidence>
<dbReference type="CDD" id="cd18825">
    <property type="entry name" value="GH43_CtGH43-like"/>
    <property type="match status" value="1"/>
</dbReference>
<dbReference type="AlphaFoldDB" id="A0A388LM10"/>
<reference evidence="6 7" key="1">
    <citation type="journal article" date="2018" name="Cell">
        <title>The Chara Genome: Secondary Complexity and Implications for Plant Terrestrialization.</title>
        <authorList>
            <person name="Nishiyama T."/>
            <person name="Sakayama H."/>
            <person name="Vries J.D."/>
            <person name="Buschmann H."/>
            <person name="Saint-Marcoux D."/>
            <person name="Ullrich K.K."/>
            <person name="Haas F.B."/>
            <person name="Vanderstraeten L."/>
            <person name="Becker D."/>
            <person name="Lang D."/>
            <person name="Vosolsobe S."/>
            <person name="Rombauts S."/>
            <person name="Wilhelmsson P.K.I."/>
            <person name="Janitza P."/>
            <person name="Kern R."/>
            <person name="Heyl A."/>
            <person name="Rumpler F."/>
            <person name="Villalobos L.I.A.C."/>
            <person name="Clay J.M."/>
            <person name="Skokan R."/>
            <person name="Toyoda A."/>
            <person name="Suzuki Y."/>
            <person name="Kagoshima H."/>
            <person name="Schijlen E."/>
            <person name="Tajeshwar N."/>
            <person name="Catarino B."/>
            <person name="Hetherington A.J."/>
            <person name="Saltykova A."/>
            <person name="Bonnot C."/>
            <person name="Breuninger H."/>
            <person name="Symeonidi A."/>
            <person name="Radhakrishnan G.V."/>
            <person name="Van Nieuwerburgh F."/>
            <person name="Deforce D."/>
            <person name="Chang C."/>
            <person name="Karol K.G."/>
            <person name="Hedrich R."/>
            <person name="Ulvskov P."/>
            <person name="Glockner G."/>
            <person name="Delwiche C.F."/>
            <person name="Petrasek J."/>
            <person name="Van de Peer Y."/>
            <person name="Friml J."/>
            <person name="Beilby M."/>
            <person name="Dolan L."/>
            <person name="Kohara Y."/>
            <person name="Sugano S."/>
            <person name="Fujiyama A."/>
            <person name="Delaux P.-M."/>
            <person name="Quint M."/>
            <person name="TheiBen G."/>
            <person name="Hagemann M."/>
            <person name="Harholt J."/>
            <person name="Dunand C."/>
            <person name="Zachgo S."/>
            <person name="Langdale J."/>
            <person name="Maumus F."/>
            <person name="Straeten D.V.D."/>
            <person name="Gould S.B."/>
            <person name="Rensing S.A."/>
        </authorList>
    </citation>
    <scope>NUCLEOTIDE SEQUENCE [LARGE SCALE GENOMIC DNA]</scope>
    <source>
        <strain evidence="6 7">S276</strain>
    </source>
</reference>
<dbReference type="Gene3D" id="2.115.10.20">
    <property type="entry name" value="Glycosyl hydrolase domain, family 43"/>
    <property type="match status" value="1"/>
</dbReference>
<feature type="compositionally biased region" description="Gly residues" evidence="4">
    <location>
        <begin position="579"/>
        <end position="595"/>
    </location>
</feature>
<evidence type="ECO:0000313" key="7">
    <source>
        <dbReference type="Proteomes" id="UP000265515"/>
    </source>
</evidence>
<sequence length="618" mass="67114">MVRRRPSSGAERTKLWYVGGMWFVVLCIVLRHGQRWMQNGSSSSNVVKRREDWLTSAGVLTATITASGTRLVSAQASEGGESDGYPTGTGSSVQGSVKKVGGGGDDEGGGGGGGGGGIEGRVVGRPRLVGHWNGGRRKDDEEFAAGEVIDPRRGGEPWFVPGRIWLDMDGKPIQAHGGSILFVPTSKTFYWYGENKDGPTYKPRTRNALLRVDLVGVSCYKSQDLWSWTDLGLVLKADKQNASSDLHVSQVLERPKVIFNERTEQFVMWMHMDNGTYDKASVGVATSSSPEGPFEYLGSFRPNGQESRDMTVFQDDDGSAYLVYASQKNTAIHVTPLTDDYLSVQNRFSQHFKQMEREAPVVFKYDGSYLMITSACTGWRPNLALLHQSKSMMGHWRTLGNPMSGGAEEMWDLTFWSQGAFAFPLPGWPGRYIFVADRWNEHSLANSRYVWLPLVVGTLETRWSVDLRPVDHGDHGDRGSPTVDPPLHLAHPYDSNHHDDGNLTTLQSAGWGGGGRTRPPPKNDTPSGSGSGSEIFWDWKAGQRGGINVAVSADFPSKLVVFVTCGDGVGGSGVGVGGSGSGDGVGASGGNGGSNVDGRRRRTGKDEEEREEGEEEEE</sequence>
<feature type="compositionally biased region" description="Basic and acidic residues" evidence="4">
    <location>
        <begin position="469"/>
        <end position="478"/>
    </location>
</feature>